<keyword evidence="1" id="KW-0234">DNA repair</keyword>
<dbReference type="Pfam" id="PF05970">
    <property type="entry name" value="PIF1"/>
    <property type="match status" value="1"/>
</dbReference>
<sequence>MNRTNRNAQELKLLYREFPEHFVWRTLLSKASTAECEGPKSYEDLELRLFGTLLVYCNPQNLCKQFEEPMSEDSKLLPNAEKKYIQYQVFNHINDMGHNVNDYELIPEQLDHLQWQLKTQNKYFFERTITVSEEDVLLHKKLNTKQLKAYNVITARIFSKKPGAFFIDGPGGTGKSFLYRALLAMIRSKEYIALATTTSGVAASILPDIDEKFSCNISKQSSVASLIRDAKLIVWNEVTVTKKKILEVFNILLKDLMNTNMLFSGKVVPLEETLDKHLRLFIMEKEFINQSILYSTIWDRLEKFQLSENMRAKTDVLFAIT</sequence>
<dbReference type="OrthoDB" id="1303239at2759"/>
<accession>A0A9J5VZC0</accession>
<dbReference type="SUPFAM" id="SSF52540">
    <property type="entry name" value="P-loop containing nucleoside triphosphate hydrolases"/>
    <property type="match status" value="1"/>
</dbReference>
<dbReference type="GO" id="GO:0000723">
    <property type="term" value="P:telomere maintenance"/>
    <property type="evidence" value="ECO:0007669"/>
    <property type="project" value="InterPro"/>
</dbReference>
<dbReference type="InterPro" id="IPR010285">
    <property type="entry name" value="DNA_helicase_pif1-like_DEAD"/>
</dbReference>
<keyword evidence="4" id="KW-1185">Reference proteome</keyword>
<keyword evidence="1" id="KW-0378">Hydrolase</keyword>
<dbReference type="GO" id="GO:0016787">
    <property type="term" value="F:hydrolase activity"/>
    <property type="evidence" value="ECO:0007669"/>
    <property type="project" value="UniProtKB-KW"/>
</dbReference>
<comment type="caution">
    <text evidence="3">The sequence shown here is derived from an EMBL/GenBank/DDBJ whole genome shotgun (WGS) entry which is preliminary data.</text>
</comment>
<organism evidence="3 4">
    <name type="scientific">Solanum commersonii</name>
    <name type="common">Commerson's wild potato</name>
    <name type="synonym">Commerson's nightshade</name>
    <dbReference type="NCBI Taxonomy" id="4109"/>
    <lineage>
        <taxon>Eukaryota</taxon>
        <taxon>Viridiplantae</taxon>
        <taxon>Streptophyta</taxon>
        <taxon>Embryophyta</taxon>
        <taxon>Tracheophyta</taxon>
        <taxon>Spermatophyta</taxon>
        <taxon>Magnoliopsida</taxon>
        <taxon>eudicotyledons</taxon>
        <taxon>Gunneridae</taxon>
        <taxon>Pentapetalae</taxon>
        <taxon>asterids</taxon>
        <taxon>lamiids</taxon>
        <taxon>Solanales</taxon>
        <taxon>Solanaceae</taxon>
        <taxon>Solanoideae</taxon>
        <taxon>Solaneae</taxon>
        <taxon>Solanum</taxon>
    </lineage>
</organism>
<proteinExistence type="inferred from homology"/>
<dbReference type="GO" id="GO:0006310">
    <property type="term" value="P:DNA recombination"/>
    <property type="evidence" value="ECO:0007669"/>
    <property type="project" value="UniProtKB-KW"/>
</dbReference>
<dbReference type="PANTHER" id="PTHR10492">
    <property type="match status" value="1"/>
</dbReference>
<keyword evidence="1" id="KW-0233">DNA recombination</keyword>
<comment type="similarity">
    <text evidence="1">Belongs to the helicase family.</text>
</comment>
<dbReference type="EMBL" id="JACXVP010000095">
    <property type="protein sequence ID" value="KAG5568539.1"/>
    <property type="molecule type" value="Genomic_DNA"/>
</dbReference>
<comment type="cofactor">
    <cofactor evidence="1">
        <name>Mg(2+)</name>
        <dbReference type="ChEBI" id="CHEBI:18420"/>
    </cofactor>
</comment>
<evidence type="ECO:0000259" key="2">
    <source>
        <dbReference type="Pfam" id="PF05970"/>
    </source>
</evidence>
<keyword evidence="1" id="KW-0547">Nucleotide-binding</keyword>
<dbReference type="Proteomes" id="UP000824120">
    <property type="component" value="Unassembled WGS sequence"/>
</dbReference>
<keyword evidence="1" id="KW-0227">DNA damage</keyword>
<name>A0A9J5VZC0_SOLCO</name>
<dbReference type="GO" id="GO:0043139">
    <property type="term" value="F:5'-3' DNA helicase activity"/>
    <property type="evidence" value="ECO:0007669"/>
    <property type="project" value="UniProtKB-EC"/>
</dbReference>
<dbReference type="PANTHER" id="PTHR10492:SF100">
    <property type="entry name" value="ATP-DEPENDENT DNA HELICASE"/>
    <property type="match status" value="1"/>
</dbReference>
<protein>
    <recommendedName>
        <fullName evidence="1">ATP-dependent DNA helicase</fullName>
        <ecNumber evidence="1">5.6.2.3</ecNumber>
    </recommendedName>
</protein>
<comment type="catalytic activity">
    <reaction evidence="1">
        <text>ATP + H2O = ADP + phosphate + H(+)</text>
        <dbReference type="Rhea" id="RHEA:13065"/>
        <dbReference type="ChEBI" id="CHEBI:15377"/>
        <dbReference type="ChEBI" id="CHEBI:15378"/>
        <dbReference type="ChEBI" id="CHEBI:30616"/>
        <dbReference type="ChEBI" id="CHEBI:43474"/>
        <dbReference type="ChEBI" id="CHEBI:456216"/>
        <dbReference type="EC" id="5.6.2.3"/>
    </reaction>
</comment>
<dbReference type="EC" id="5.6.2.3" evidence="1"/>
<evidence type="ECO:0000313" key="3">
    <source>
        <dbReference type="EMBL" id="KAG5568539.1"/>
    </source>
</evidence>
<reference evidence="3" key="1">
    <citation type="submission" date="2020-09" db="EMBL/GenBank/DDBJ databases">
        <title>De no assembly of potato wild relative species, Solanum commersonii.</title>
        <authorList>
            <person name="Cho K."/>
        </authorList>
    </citation>
    <scope>NUCLEOTIDE SEQUENCE</scope>
    <source>
        <strain evidence="3">LZ3.2</strain>
        <tissue evidence="3">Leaf</tissue>
    </source>
</reference>
<dbReference type="GO" id="GO:0005524">
    <property type="term" value="F:ATP binding"/>
    <property type="evidence" value="ECO:0007669"/>
    <property type="project" value="UniProtKB-KW"/>
</dbReference>
<evidence type="ECO:0000313" key="4">
    <source>
        <dbReference type="Proteomes" id="UP000824120"/>
    </source>
</evidence>
<dbReference type="Gene3D" id="3.40.50.300">
    <property type="entry name" value="P-loop containing nucleotide triphosphate hydrolases"/>
    <property type="match status" value="1"/>
</dbReference>
<gene>
    <name evidence="3" type="ORF">H5410_064441</name>
</gene>
<feature type="domain" description="DNA helicase Pif1-like DEAD-box helicase" evidence="2">
    <location>
        <begin position="141"/>
        <end position="314"/>
    </location>
</feature>
<evidence type="ECO:0000256" key="1">
    <source>
        <dbReference type="RuleBase" id="RU363044"/>
    </source>
</evidence>
<dbReference type="GO" id="GO:0006281">
    <property type="term" value="P:DNA repair"/>
    <property type="evidence" value="ECO:0007669"/>
    <property type="project" value="UniProtKB-KW"/>
</dbReference>
<dbReference type="InterPro" id="IPR027417">
    <property type="entry name" value="P-loop_NTPase"/>
</dbReference>
<dbReference type="AlphaFoldDB" id="A0A9J5VZC0"/>
<keyword evidence="1" id="KW-0347">Helicase</keyword>
<keyword evidence="1" id="KW-0067">ATP-binding</keyword>